<dbReference type="Gene3D" id="1.10.10.10">
    <property type="entry name" value="Winged helix-like DNA-binding domain superfamily/Winged helix DNA-binding domain"/>
    <property type="match status" value="1"/>
</dbReference>
<gene>
    <name evidence="2" type="ORF">ACFSBW_04455</name>
</gene>
<evidence type="ECO:0000313" key="2">
    <source>
        <dbReference type="EMBL" id="MFD1641127.1"/>
    </source>
</evidence>
<dbReference type="Pfam" id="PF24035">
    <property type="entry name" value="DUF7344"/>
    <property type="match status" value="1"/>
</dbReference>
<protein>
    <submittedName>
        <fullName evidence="2">Helix-turn-helix domain-containing protein</fullName>
    </submittedName>
</protein>
<comment type="caution">
    <text evidence="2">The sequence shown here is derived from an EMBL/GenBank/DDBJ whole genome shotgun (WGS) entry which is preliminary data.</text>
</comment>
<name>A0ABD6D709_9EURY</name>
<keyword evidence="3" id="KW-1185">Reference proteome</keyword>
<dbReference type="EMBL" id="JBHUDM010000001">
    <property type="protein sequence ID" value="MFD1641127.1"/>
    <property type="molecule type" value="Genomic_DNA"/>
</dbReference>
<proteinExistence type="predicted"/>
<organism evidence="2 3">
    <name type="scientific">Halohasta litorea</name>
    <dbReference type="NCBI Taxonomy" id="869891"/>
    <lineage>
        <taxon>Archaea</taxon>
        <taxon>Methanobacteriati</taxon>
        <taxon>Methanobacteriota</taxon>
        <taxon>Stenosarchaea group</taxon>
        <taxon>Halobacteria</taxon>
        <taxon>Halobacteriales</taxon>
        <taxon>Haloferacaceae</taxon>
        <taxon>Halohasta</taxon>
    </lineage>
</organism>
<accession>A0ABD6D709</accession>
<sequence>MSTPPHYPTTDCAELLSDPTRRRICSILSSPDPPVSERDLAVELATRFLDRPAADITPEQRRQQQISLHHHQLPKLADHGLIVYDQTTRTVSLTAEGYEALAASTDTHHQPPATAFIRTD</sequence>
<dbReference type="SUPFAM" id="SSF46785">
    <property type="entry name" value="Winged helix' DNA-binding domain"/>
    <property type="match status" value="1"/>
</dbReference>
<reference evidence="2 3" key="1">
    <citation type="journal article" date="2019" name="Int. J. Syst. Evol. Microbiol.">
        <title>The Global Catalogue of Microorganisms (GCM) 10K type strain sequencing project: providing services to taxonomists for standard genome sequencing and annotation.</title>
        <authorList>
            <consortium name="The Broad Institute Genomics Platform"/>
            <consortium name="The Broad Institute Genome Sequencing Center for Infectious Disease"/>
            <person name="Wu L."/>
            <person name="Ma J."/>
        </authorList>
    </citation>
    <scope>NUCLEOTIDE SEQUENCE [LARGE SCALE GENOMIC DNA]</scope>
    <source>
        <strain evidence="2 3">CGMCC 1.10593</strain>
    </source>
</reference>
<dbReference type="Proteomes" id="UP001597052">
    <property type="component" value="Unassembled WGS sequence"/>
</dbReference>
<dbReference type="RefSeq" id="WP_256394813.1">
    <property type="nucleotide sequence ID" value="NZ_JANHDJ010000001.1"/>
</dbReference>
<feature type="domain" description="DUF7344" evidence="1">
    <location>
        <begin position="14"/>
        <end position="92"/>
    </location>
</feature>
<dbReference type="InterPro" id="IPR036388">
    <property type="entry name" value="WH-like_DNA-bd_sf"/>
</dbReference>
<evidence type="ECO:0000313" key="3">
    <source>
        <dbReference type="Proteomes" id="UP001597052"/>
    </source>
</evidence>
<dbReference type="AlphaFoldDB" id="A0ABD6D709"/>
<evidence type="ECO:0000259" key="1">
    <source>
        <dbReference type="Pfam" id="PF24035"/>
    </source>
</evidence>
<dbReference type="InterPro" id="IPR055768">
    <property type="entry name" value="DUF7344"/>
</dbReference>
<dbReference type="InterPro" id="IPR036390">
    <property type="entry name" value="WH_DNA-bd_sf"/>
</dbReference>